<evidence type="ECO:0000313" key="9">
    <source>
        <dbReference type="Proteomes" id="UP000261905"/>
    </source>
</evidence>
<gene>
    <name evidence="8" type="ORF">DX130_13165</name>
</gene>
<dbReference type="EMBL" id="QUBQ01000002">
    <property type="protein sequence ID" value="REK75209.1"/>
    <property type="molecule type" value="Genomic_DNA"/>
</dbReference>
<dbReference type="Pfam" id="PF07690">
    <property type="entry name" value="MFS_1"/>
    <property type="match status" value="1"/>
</dbReference>
<organism evidence="8 9">
    <name type="scientific">Paenibacillus paeoniae</name>
    <dbReference type="NCBI Taxonomy" id="2292705"/>
    <lineage>
        <taxon>Bacteria</taxon>
        <taxon>Bacillati</taxon>
        <taxon>Bacillota</taxon>
        <taxon>Bacilli</taxon>
        <taxon>Bacillales</taxon>
        <taxon>Paenibacillaceae</taxon>
        <taxon>Paenibacillus</taxon>
    </lineage>
</organism>
<feature type="transmembrane region" description="Helical" evidence="6">
    <location>
        <begin position="363"/>
        <end position="383"/>
    </location>
</feature>
<keyword evidence="3 6" id="KW-0812">Transmembrane</keyword>
<feature type="transmembrane region" description="Helical" evidence="6">
    <location>
        <begin position="91"/>
        <end position="109"/>
    </location>
</feature>
<evidence type="ECO:0000313" key="8">
    <source>
        <dbReference type="EMBL" id="REK75209.1"/>
    </source>
</evidence>
<evidence type="ECO:0000256" key="6">
    <source>
        <dbReference type="SAM" id="Phobius"/>
    </source>
</evidence>
<dbReference type="InterPro" id="IPR052528">
    <property type="entry name" value="Sugar_transport-like"/>
</dbReference>
<dbReference type="GO" id="GO:0022857">
    <property type="term" value="F:transmembrane transporter activity"/>
    <property type="evidence" value="ECO:0007669"/>
    <property type="project" value="InterPro"/>
</dbReference>
<dbReference type="AlphaFoldDB" id="A0A371PGY9"/>
<dbReference type="GO" id="GO:0005886">
    <property type="term" value="C:plasma membrane"/>
    <property type="evidence" value="ECO:0007669"/>
    <property type="project" value="UniProtKB-SubCell"/>
</dbReference>
<comment type="caution">
    <text evidence="8">The sequence shown here is derived from an EMBL/GenBank/DDBJ whole genome shotgun (WGS) entry which is preliminary data.</text>
</comment>
<feature type="transmembrane region" description="Helical" evidence="6">
    <location>
        <begin position="149"/>
        <end position="169"/>
    </location>
</feature>
<feature type="transmembrane region" description="Helical" evidence="6">
    <location>
        <begin position="281"/>
        <end position="298"/>
    </location>
</feature>
<feature type="transmembrane region" description="Helical" evidence="6">
    <location>
        <begin position="389"/>
        <end position="411"/>
    </location>
</feature>
<dbReference type="Proteomes" id="UP000261905">
    <property type="component" value="Unassembled WGS sequence"/>
</dbReference>
<reference evidence="8 9" key="1">
    <citation type="submission" date="2018-08" db="EMBL/GenBank/DDBJ databases">
        <title>Paenibacillus sp. M4BSY-1, whole genome shotgun sequence.</title>
        <authorList>
            <person name="Tuo L."/>
        </authorList>
    </citation>
    <scope>NUCLEOTIDE SEQUENCE [LARGE SCALE GENOMIC DNA]</scope>
    <source>
        <strain evidence="8 9">M4BSY-1</strain>
    </source>
</reference>
<comment type="subcellular location">
    <subcellularLocation>
        <location evidence="1">Cell membrane</location>
        <topology evidence="1">Multi-pass membrane protein</topology>
    </subcellularLocation>
</comment>
<accession>A0A371PGY9</accession>
<dbReference type="Gene3D" id="1.20.1250.20">
    <property type="entry name" value="MFS general substrate transporter like domains"/>
    <property type="match status" value="2"/>
</dbReference>
<evidence type="ECO:0000256" key="2">
    <source>
        <dbReference type="ARBA" id="ARBA00022448"/>
    </source>
</evidence>
<protein>
    <submittedName>
        <fullName evidence="8">MFS transporter</fullName>
    </submittedName>
</protein>
<proteinExistence type="predicted"/>
<keyword evidence="5 6" id="KW-0472">Membrane</keyword>
<dbReference type="PROSITE" id="PS50850">
    <property type="entry name" value="MFS"/>
    <property type="match status" value="1"/>
</dbReference>
<dbReference type="PANTHER" id="PTHR23526">
    <property type="entry name" value="INTEGRAL MEMBRANE TRANSPORT PROTEIN-RELATED"/>
    <property type="match status" value="1"/>
</dbReference>
<evidence type="ECO:0000256" key="4">
    <source>
        <dbReference type="ARBA" id="ARBA00022989"/>
    </source>
</evidence>
<feature type="transmembrane region" description="Helical" evidence="6">
    <location>
        <begin position="305"/>
        <end position="324"/>
    </location>
</feature>
<feature type="transmembrane region" description="Helical" evidence="6">
    <location>
        <begin position="336"/>
        <end position="356"/>
    </location>
</feature>
<name>A0A371PGY9_9BACL</name>
<dbReference type="PANTHER" id="PTHR23526:SF2">
    <property type="entry name" value="MAJOR FACILITATOR SUPERFAMILY (MFS) PROFILE DOMAIN-CONTAINING PROTEIN"/>
    <property type="match status" value="1"/>
</dbReference>
<evidence type="ECO:0000256" key="1">
    <source>
        <dbReference type="ARBA" id="ARBA00004651"/>
    </source>
</evidence>
<dbReference type="SUPFAM" id="SSF103473">
    <property type="entry name" value="MFS general substrate transporter"/>
    <property type="match status" value="1"/>
</dbReference>
<feature type="transmembrane region" description="Helical" evidence="6">
    <location>
        <begin position="115"/>
        <end position="137"/>
    </location>
</feature>
<feature type="transmembrane region" description="Helical" evidence="6">
    <location>
        <begin position="61"/>
        <end position="79"/>
    </location>
</feature>
<dbReference type="InterPro" id="IPR020846">
    <property type="entry name" value="MFS_dom"/>
</dbReference>
<dbReference type="InterPro" id="IPR011701">
    <property type="entry name" value="MFS"/>
</dbReference>
<evidence type="ECO:0000259" key="7">
    <source>
        <dbReference type="PROSITE" id="PS50850"/>
    </source>
</evidence>
<keyword evidence="9" id="KW-1185">Reference proteome</keyword>
<keyword evidence="4 6" id="KW-1133">Transmembrane helix</keyword>
<dbReference type="InterPro" id="IPR036259">
    <property type="entry name" value="MFS_trans_sf"/>
</dbReference>
<feature type="transmembrane region" description="Helical" evidence="6">
    <location>
        <begin position="240"/>
        <end position="261"/>
    </location>
</feature>
<feature type="transmembrane region" description="Helical" evidence="6">
    <location>
        <begin position="181"/>
        <end position="198"/>
    </location>
</feature>
<keyword evidence="2" id="KW-0813">Transport</keyword>
<dbReference type="OrthoDB" id="2370447at2"/>
<evidence type="ECO:0000256" key="5">
    <source>
        <dbReference type="ARBA" id="ARBA00023136"/>
    </source>
</evidence>
<sequence>MGRMSKASSHVVKFGMPMTAREWRNARIDLGASCLFGLFNVVMNQFYVAFAIQQGASNLQVGLLAAAPAVGLIFSPFWANWIEKARNPKPFVIIPNAIGRLLLLLPAFFPNPSIYVVAALMFQLLMGIQSPAYASLVSRMYPTDIRGRLMGYVRVAMGILMIPLAYMVGGWSEAFGPSGPLIAASIAGLLSIGLFNTLKLSKKVERSSHPAVNAEPEPDRKKQQFSMREQWELVKSNRTLAVFLAATTFAGFGNMLASPLYQITQVDVLGLTNLQIGYARVAYFTALLLTFWIAGLMIDRFPIKYTLMIGIGAYAVVPMLYGVWGTYSAVIVGNAVQGIGEAIWDIGILAFVFRLVPGREAMVFGIHLMLFGIRGTLGPLLGATLTSSLSMSTLLIAASICGWIGTALFILGNRNNKDSLIHRVK</sequence>
<feature type="domain" description="Major facilitator superfamily (MFS) profile" evidence="7">
    <location>
        <begin position="239"/>
        <end position="425"/>
    </location>
</feature>
<evidence type="ECO:0000256" key="3">
    <source>
        <dbReference type="ARBA" id="ARBA00022692"/>
    </source>
</evidence>